<reference evidence="18" key="1">
    <citation type="submission" date="2022-05" db="EMBL/GenBank/DDBJ databases">
        <authorList>
            <person name="Oliphant S.A."/>
            <person name="Watson-Haigh N.S."/>
            <person name="Sumby K.M."/>
            <person name="Gardner J.M."/>
            <person name="Jiranek V."/>
        </authorList>
    </citation>
    <scope>NUCLEOTIDE SEQUENCE</scope>
    <source>
        <strain evidence="18">KI4_A6</strain>
    </source>
</reference>
<dbReference type="InterPro" id="IPR024567">
    <property type="entry name" value="RNase_HII/HIII_dom"/>
</dbReference>
<evidence type="ECO:0000256" key="16">
    <source>
        <dbReference type="RuleBase" id="RU003515"/>
    </source>
</evidence>
<protein>
    <recommendedName>
        <fullName evidence="7 14">Ribonuclease HII</fullName>
        <shortName evidence="14">RNase HII</shortName>
        <ecNumber evidence="6 14">3.1.26.4</ecNumber>
    </recommendedName>
</protein>
<evidence type="ECO:0000313" key="19">
    <source>
        <dbReference type="Proteomes" id="UP001056164"/>
    </source>
</evidence>
<keyword evidence="8 14" id="KW-0963">Cytoplasm</keyword>
<name>A0ABY5BYB5_9LACO</name>
<comment type="catalytic activity">
    <reaction evidence="1 14 15 16">
        <text>Endonucleolytic cleavage to 5'-phosphomonoester.</text>
        <dbReference type="EC" id="3.1.26.4"/>
    </reaction>
</comment>
<evidence type="ECO:0000313" key="18">
    <source>
        <dbReference type="EMBL" id="USS91067.1"/>
    </source>
</evidence>
<dbReference type="CDD" id="cd07182">
    <property type="entry name" value="RNase_HII_bacteria_HII_like"/>
    <property type="match status" value="1"/>
</dbReference>
<evidence type="ECO:0000256" key="14">
    <source>
        <dbReference type="HAMAP-Rule" id="MF_00052"/>
    </source>
</evidence>
<sequence length="253" mass="28093">MKISEVKEVLAQVTTETDPQLVAYEADPRKGVQRLVQQTKRRLTKQREAKAAFEQRLHFEKELWQQGIQSVAGVDEVGRGPLAGPVVIGAVILPHDFALVNVNDSKQLTDHERRILAPLIKQAAVAYQLVSISPQTIDQINIYEASRLGMKQAVEQLQPTSEHLLVDAMVINTDLPQTKLIKGDAKSASIAAASILAKVARDDLMIKYAAQYPEYGFDHNDGYGTKEHLQALRQFGATPIHRKSFAPVRDLGR</sequence>
<keyword evidence="13 14" id="KW-0464">Manganese</keyword>
<evidence type="ECO:0000256" key="4">
    <source>
        <dbReference type="ARBA" id="ARBA00004496"/>
    </source>
</evidence>
<comment type="cofactor">
    <cofactor evidence="14 15">
        <name>Mn(2+)</name>
        <dbReference type="ChEBI" id="CHEBI:29035"/>
    </cofactor>
    <cofactor evidence="14 15">
        <name>Mg(2+)</name>
        <dbReference type="ChEBI" id="CHEBI:18420"/>
    </cofactor>
    <text evidence="14 15">Manganese or magnesium. Binds 1 divalent metal ion per monomer in the absence of substrate. May bind a second metal ion after substrate binding.</text>
</comment>
<dbReference type="InterPro" id="IPR012337">
    <property type="entry name" value="RNaseH-like_sf"/>
</dbReference>
<dbReference type="Pfam" id="PF01351">
    <property type="entry name" value="RNase_HII"/>
    <property type="match status" value="1"/>
</dbReference>
<dbReference type="GO" id="GO:0004523">
    <property type="term" value="F:RNA-DNA hybrid ribonuclease activity"/>
    <property type="evidence" value="ECO:0007669"/>
    <property type="project" value="UniProtKB-EC"/>
</dbReference>
<proteinExistence type="inferred from homology"/>
<evidence type="ECO:0000256" key="7">
    <source>
        <dbReference type="ARBA" id="ARBA00019179"/>
    </source>
</evidence>
<evidence type="ECO:0000259" key="17">
    <source>
        <dbReference type="PROSITE" id="PS51975"/>
    </source>
</evidence>
<dbReference type="HAMAP" id="MF_00052_B">
    <property type="entry name" value="RNase_HII_B"/>
    <property type="match status" value="1"/>
</dbReference>
<evidence type="ECO:0000256" key="3">
    <source>
        <dbReference type="ARBA" id="ARBA00004065"/>
    </source>
</evidence>
<evidence type="ECO:0000256" key="5">
    <source>
        <dbReference type="ARBA" id="ARBA00007383"/>
    </source>
</evidence>
<feature type="binding site" evidence="14 15">
    <location>
        <position position="75"/>
    </location>
    <ligand>
        <name>a divalent metal cation</name>
        <dbReference type="ChEBI" id="CHEBI:60240"/>
    </ligand>
</feature>
<evidence type="ECO:0000256" key="13">
    <source>
        <dbReference type="ARBA" id="ARBA00023211"/>
    </source>
</evidence>
<dbReference type="NCBIfam" id="NF000594">
    <property type="entry name" value="PRK00015.1-1"/>
    <property type="match status" value="1"/>
</dbReference>
<evidence type="ECO:0000256" key="12">
    <source>
        <dbReference type="ARBA" id="ARBA00022801"/>
    </source>
</evidence>
<feature type="binding site" evidence="14 15">
    <location>
        <position position="76"/>
    </location>
    <ligand>
        <name>a divalent metal cation</name>
        <dbReference type="ChEBI" id="CHEBI:60240"/>
    </ligand>
</feature>
<keyword evidence="10 14" id="KW-0479">Metal-binding</keyword>
<feature type="binding site" evidence="14 15">
    <location>
        <position position="167"/>
    </location>
    <ligand>
        <name>a divalent metal cation</name>
        <dbReference type="ChEBI" id="CHEBI:60240"/>
    </ligand>
</feature>
<gene>
    <name evidence="14" type="primary">rnhB</name>
    <name evidence="18" type="ORF">M3M37_02325</name>
</gene>
<keyword evidence="9 14" id="KW-0540">Nuclease</keyword>
<dbReference type="PANTHER" id="PTHR10954">
    <property type="entry name" value="RIBONUCLEASE H2 SUBUNIT A"/>
    <property type="match status" value="1"/>
</dbReference>
<dbReference type="InterPro" id="IPR001352">
    <property type="entry name" value="RNase_HII/HIII"/>
</dbReference>
<evidence type="ECO:0000256" key="8">
    <source>
        <dbReference type="ARBA" id="ARBA00022490"/>
    </source>
</evidence>
<dbReference type="EC" id="3.1.26.4" evidence="6 14"/>
<evidence type="ECO:0000256" key="11">
    <source>
        <dbReference type="ARBA" id="ARBA00022759"/>
    </source>
</evidence>
<dbReference type="EMBL" id="CP097121">
    <property type="protein sequence ID" value="USS91067.1"/>
    <property type="molecule type" value="Genomic_DNA"/>
</dbReference>
<comment type="cofactor">
    <cofactor evidence="2">
        <name>Mg(2+)</name>
        <dbReference type="ChEBI" id="CHEBI:18420"/>
    </cofactor>
</comment>
<evidence type="ECO:0000256" key="9">
    <source>
        <dbReference type="ARBA" id="ARBA00022722"/>
    </source>
</evidence>
<dbReference type="RefSeq" id="WP_252795554.1">
    <property type="nucleotide sequence ID" value="NZ_CP097121.1"/>
</dbReference>
<dbReference type="PANTHER" id="PTHR10954:SF18">
    <property type="entry name" value="RIBONUCLEASE HII"/>
    <property type="match status" value="1"/>
</dbReference>
<comment type="similarity">
    <text evidence="5 14 16">Belongs to the RNase HII family.</text>
</comment>
<dbReference type="Gene3D" id="3.30.420.10">
    <property type="entry name" value="Ribonuclease H-like superfamily/Ribonuclease H"/>
    <property type="match status" value="1"/>
</dbReference>
<evidence type="ECO:0000256" key="1">
    <source>
        <dbReference type="ARBA" id="ARBA00000077"/>
    </source>
</evidence>
<organism evidence="18 19">
    <name type="scientific">Fructilactobacillus carniphilus</name>
    <dbReference type="NCBI Taxonomy" id="2940297"/>
    <lineage>
        <taxon>Bacteria</taxon>
        <taxon>Bacillati</taxon>
        <taxon>Bacillota</taxon>
        <taxon>Bacilli</taxon>
        <taxon>Lactobacillales</taxon>
        <taxon>Lactobacillaceae</taxon>
        <taxon>Fructilactobacillus</taxon>
    </lineage>
</organism>
<evidence type="ECO:0000256" key="15">
    <source>
        <dbReference type="PROSITE-ProRule" id="PRU01319"/>
    </source>
</evidence>
<dbReference type="InterPro" id="IPR036397">
    <property type="entry name" value="RNaseH_sf"/>
</dbReference>
<evidence type="ECO:0000256" key="2">
    <source>
        <dbReference type="ARBA" id="ARBA00001946"/>
    </source>
</evidence>
<comment type="function">
    <text evidence="3 14 16">Endonuclease that specifically degrades the RNA of RNA-DNA hybrids.</text>
</comment>
<dbReference type="SUPFAM" id="SSF53098">
    <property type="entry name" value="Ribonuclease H-like"/>
    <property type="match status" value="1"/>
</dbReference>
<feature type="domain" description="RNase H type-2" evidence="17">
    <location>
        <begin position="69"/>
        <end position="253"/>
    </location>
</feature>
<keyword evidence="12 14" id="KW-0378">Hydrolase</keyword>
<dbReference type="PROSITE" id="PS51975">
    <property type="entry name" value="RNASE_H_2"/>
    <property type="match status" value="1"/>
</dbReference>
<comment type="subcellular location">
    <subcellularLocation>
        <location evidence="4 14">Cytoplasm</location>
    </subcellularLocation>
</comment>
<keyword evidence="11 14" id="KW-0255">Endonuclease</keyword>
<evidence type="ECO:0000256" key="10">
    <source>
        <dbReference type="ARBA" id="ARBA00022723"/>
    </source>
</evidence>
<dbReference type="Proteomes" id="UP001056164">
    <property type="component" value="Chromosome"/>
</dbReference>
<evidence type="ECO:0000256" key="6">
    <source>
        <dbReference type="ARBA" id="ARBA00012180"/>
    </source>
</evidence>
<dbReference type="NCBIfam" id="NF000595">
    <property type="entry name" value="PRK00015.1-3"/>
    <property type="match status" value="1"/>
</dbReference>
<dbReference type="InterPro" id="IPR022898">
    <property type="entry name" value="RNase_HII"/>
</dbReference>
<accession>A0ABY5BYB5</accession>
<keyword evidence="19" id="KW-1185">Reference proteome</keyword>